<organism evidence="2 3">
    <name type="scientific">Dyella choica</name>
    <dbReference type="NCBI Taxonomy" id="1927959"/>
    <lineage>
        <taxon>Bacteria</taxon>
        <taxon>Pseudomonadati</taxon>
        <taxon>Pseudomonadota</taxon>
        <taxon>Gammaproteobacteria</taxon>
        <taxon>Lysobacterales</taxon>
        <taxon>Rhodanobacteraceae</taxon>
        <taxon>Dyella</taxon>
    </lineage>
</organism>
<dbReference type="Gene3D" id="3.40.50.150">
    <property type="entry name" value="Vaccinia Virus protein VP39"/>
    <property type="match status" value="1"/>
</dbReference>
<sequence>MDTGLQQRLDEMLQDQSWREPHQLGRRIDMQEQWERAFVHAGDCLEPSLQKRGEALMIELEATNRRLYDVIRADIRHGQGANSLLQWAAAMPRHGDEESYDLLDALVSGVLDLAEPGDVPELGAEMVFYQPTPARHIFDFIARASIGDQDTVIDLGSGLGHVTLLTAVCTPARCLGIELQAAYVASARQCAQALNLRNAAFIEQDVRLARLSEGTVFYLYTPFTGTILRAVLDMLKHEAEGRGIRLCTLGPCTEILAREPWLMMEAVSHRGSVALFRSR</sequence>
<dbReference type="GO" id="GO:0008168">
    <property type="term" value="F:methyltransferase activity"/>
    <property type="evidence" value="ECO:0007669"/>
    <property type="project" value="UniProtKB-KW"/>
</dbReference>
<reference evidence="2 3" key="1">
    <citation type="submission" date="2018-12" db="EMBL/GenBank/DDBJ databases">
        <title>Dyella dinghuensis sp. nov. DHOA06 and Dyella choica sp. nov. 4M-K27, isolated from forest soil.</title>
        <authorList>
            <person name="Qiu L.-H."/>
            <person name="Gao Z.-H."/>
        </authorList>
    </citation>
    <scope>NUCLEOTIDE SEQUENCE [LARGE SCALE GENOMIC DNA]</scope>
    <source>
        <strain evidence="2 3">4M-K27</strain>
    </source>
</reference>
<keyword evidence="2" id="KW-0489">Methyltransferase</keyword>
<feature type="domain" description="Methyltransferase" evidence="1">
    <location>
        <begin position="148"/>
        <end position="207"/>
    </location>
</feature>
<evidence type="ECO:0000313" key="3">
    <source>
        <dbReference type="Proteomes" id="UP000274358"/>
    </source>
</evidence>
<dbReference type="SUPFAM" id="SSF53335">
    <property type="entry name" value="S-adenosyl-L-methionine-dependent methyltransferases"/>
    <property type="match status" value="1"/>
</dbReference>
<protein>
    <submittedName>
        <fullName evidence="2">Methyltransferase domain-containing protein</fullName>
    </submittedName>
</protein>
<gene>
    <name evidence="2" type="ORF">EKH80_12745</name>
</gene>
<comment type="caution">
    <text evidence="2">The sequence shown here is derived from an EMBL/GenBank/DDBJ whole genome shotgun (WGS) entry which is preliminary data.</text>
</comment>
<dbReference type="InterPro" id="IPR029063">
    <property type="entry name" value="SAM-dependent_MTases_sf"/>
</dbReference>
<name>A0A432M556_9GAMM</name>
<dbReference type="Pfam" id="PF13847">
    <property type="entry name" value="Methyltransf_31"/>
    <property type="match status" value="1"/>
</dbReference>
<evidence type="ECO:0000259" key="1">
    <source>
        <dbReference type="Pfam" id="PF13847"/>
    </source>
</evidence>
<dbReference type="Proteomes" id="UP000274358">
    <property type="component" value="Unassembled WGS sequence"/>
</dbReference>
<keyword evidence="2" id="KW-0808">Transferase</keyword>
<keyword evidence="3" id="KW-1185">Reference proteome</keyword>
<dbReference type="InterPro" id="IPR025714">
    <property type="entry name" value="Methyltranfer_dom"/>
</dbReference>
<accession>A0A432M556</accession>
<evidence type="ECO:0000313" key="2">
    <source>
        <dbReference type="EMBL" id="RUL74942.1"/>
    </source>
</evidence>
<dbReference type="CDD" id="cd02440">
    <property type="entry name" value="AdoMet_MTases"/>
    <property type="match status" value="1"/>
</dbReference>
<dbReference type="GO" id="GO:0032259">
    <property type="term" value="P:methylation"/>
    <property type="evidence" value="ECO:0007669"/>
    <property type="project" value="UniProtKB-KW"/>
</dbReference>
<proteinExistence type="predicted"/>
<dbReference type="RefSeq" id="WP_126685138.1">
    <property type="nucleotide sequence ID" value="NZ_RYYV01000008.1"/>
</dbReference>
<dbReference type="AlphaFoldDB" id="A0A432M556"/>
<dbReference type="OrthoDB" id="5495550at2"/>
<dbReference type="EMBL" id="RYYV01000008">
    <property type="protein sequence ID" value="RUL74942.1"/>
    <property type="molecule type" value="Genomic_DNA"/>
</dbReference>